<name>A0A0E9SLN9_ANGAN</name>
<accession>A0A0E9SLN9</accession>
<proteinExistence type="predicted"/>
<sequence>MLYLNTRAGGQPWRVHSMWILFPSNSLLFGSLLNSRTSIGVDFGGDAGDTSPSIFRTRAFVLPNKDMKKAFPP</sequence>
<dbReference type="AlphaFoldDB" id="A0A0E9SLN9"/>
<reference evidence="1" key="2">
    <citation type="journal article" date="2015" name="Fish Shellfish Immunol.">
        <title>Early steps in the European eel (Anguilla anguilla)-Vibrio vulnificus interaction in the gills: Role of the RtxA13 toxin.</title>
        <authorList>
            <person name="Callol A."/>
            <person name="Pajuelo D."/>
            <person name="Ebbesson L."/>
            <person name="Teles M."/>
            <person name="MacKenzie S."/>
            <person name="Amaro C."/>
        </authorList>
    </citation>
    <scope>NUCLEOTIDE SEQUENCE</scope>
</reference>
<reference evidence="1" key="1">
    <citation type="submission" date="2014-11" db="EMBL/GenBank/DDBJ databases">
        <authorList>
            <person name="Amaro Gonzalez C."/>
        </authorList>
    </citation>
    <scope>NUCLEOTIDE SEQUENCE</scope>
</reference>
<protein>
    <submittedName>
        <fullName evidence="1">Uncharacterized protein</fullName>
    </submittedName>
</protein>
<evidence type="ECO:0000313" key="1">
    <source>
        <dbReference type="EMBL" id="JAH41595.1"/>
    </source>
</evidence>
<organism evidence="1">
    <name type="scientific">Anguilla anguilla</name>
    <name type="common">European freshwater eel</name>
    <name type="synonym">Muraena anguilla</name>
    <dbReference type="NCBI Taxonomy" id="7936"/>
    <lineage>
        <taxon>Eukaryota</taxon>
        <taxon>Metazoa</taxon>
        <taxon>Chordata</taxon>
        <taxon>Craniata</taxon>
        <taxon>Vertebrata</taxon>
        <taxon>Euteleostomi</taxon>
        <taxon>Actinopterygii</taxon>
        <taxon>Neopterygii</taxon>
        <taxon>Teleostei</taxon>
        <taxon>Anguilliformes</taxon>
        <taxon>Anguillidae</taxon>
        <taxon>Anguilla</taxon>
    </lineage>
</organism>
<dbReference type="EMBL" id="GBXM01066982">
    <property type="protein sequence ID" value="JAH41595.1"/>
    <property type="molecule type" value="Transcribed_RNA"/>
</dbReference>